<accession>A0A6J5SBK8</accession>
<proteinExistence type="predicted"/>
<organism evidence="3">
    <name type="scientific">uncultured Caudovirales phage</name>
    <dbReference type="NCBI Taxonomy" id="2100421"/>
    <lineage>
        <taxon>Viruses</taxon>
        <taxon>Duplodnaviria</taxon>
        <taxon>Heunggongvirae</taxon>
        <taxon>Uroviricota</taxon>
        <taxon>Caudoviricetes</taxon>
        <taxon>Peduoviridae</taxon>
        <taxon>Maltschvirus</taxon>
        <taxon>Maltschvirus maltsch</taxon>
    </lineage>
</organism>
<evidence type="ECO:0000313" key="2">
    <source>
        <dbReference type="EMBL" id="CAB4176825.1"/>
    </source>
</evidence>
<sequence>MSDERTILIAMDGESALRADLAKAQAERDELTAKVVVMKEAMVDLIGSTSIENHEQTDLLCKFCDEPLGHCDERCPVPKAVRTFNTLHARAKLLGDVVEALDEYKHAMEGFAEAVRAESGHAYPWPAQDIALEKVASVLAAWRAKP</sequence>
<evidence type="ECO:0000313" key="4">
    <source>
        <dbReference type="EMBL" id="CAB4223427.1"/>
    </source>
</evidence>
<gene>
    <name evidence="3" type="ORF">UFOVP1425_68</name>
    <name evidence="4" type="ORF">UFOVP1672_46</name>
    <name evidence="2" type="ORF">UFOVP988_68</name>
</gene>
<evidence type="ECO:0000313" key="3">
    <source>
        <dbReference type="EMBL" id="CAB4211053.1"/>
    </source>
</evidence>
<evidence type="ECO:0000256" key="1">
    <source>
        <dbReference type="SAM" id="Coils"/>
    </source>
</evidence>
<dbReference type="EMBL" id="LR796943">
    <property type="protein sequence ID" value="CAB4176825.1"/>
    <property type="molecule type" value="Genomic_DNA"/>
</dbReference>
<protein>
    <submittedName>
        <fullName evidence="3">Uncharacterized protein</fullName>
    </submittedName>
</protein>
<dbReference type="EMBL" id="LR797367">
    <property type="protein sequence ID" value="CAB4211053.1"/>
    <property type="molecule type" value="Genomic_DNA"/>
</dbReference>
<name>A0A6J5SBK8_9CAUD</name>
<reference evidence="3" key="1">
    <citation type="submission" date="2020-05" db="EMBL/GenBank/DDBJ databases">
        <authorList>
            <person name="Chiriac C."/>
            <person name="Salcher M."/>
            <person name="Ghai R."/>
            <person name="Kavagutti S V."/>
        </authorList>
    </citation>
    <scope>NUCLEOTIDE SEQUENCE</scope>
</reference>
<dbReference type="EMBL" id="LR797536">
    <property type="protein sequence ID" value="CAB4223427.1"/>
    <property type="molecule type" value="Genomic_DNA"/>
</dbReference>
<feature type="coiled-coil region" evidence="1">
    <location>
        <begin position="14"/>
        <end position="41"/>
    </location>
</feature>
<keyword evidence="1" id="KW-0175">Coiled coil</keyword>